<dbReference type="AlphaFoldDB" id="A0A067KQY1"/>
<name>A0A067KQY1_JATCU</name>
<dbReference type="Pfam" id="PF03018">
    <property type="entry name" value="Dirigent"/>
    <property type="match status" value="1"/>
</dbReference>
<gene>
    <name evidence="2" type="ORF">JCGZ_08419</name>
</gene>
<comment type="subcellular location">
    <subcellularLocation>
        <location evidence="1">Secreted</location>
        <location evidence="1">Extracellular space</location>
        <location evidence="1">Apoplast</location>
    </subcellularLocation>
</comment>
<dbReference type="EMBL" id="KK914404">
    <property type="protein sequence ID" value="KDP37413.1"/>
    <property type="molecule type" value="Genomic_DNA"/>
</dbReference>
<feature type="signal peptide" evidence="1">
    <location>
        <begin position="1"/>
        <end position="21"/>
    </location>
</feature>
<keyword evidence="1" id="KW-0732">Signal</keyword>
<dbReference type="STRING" id="180498.A0A067KQY1"/>
<keyword evidence="1" id="KW-0052">Apoplast</keyword>
<feature type="chain" id="PRO_5008190181" description="Dirigent protein" evidence="1">
    <location>
        <begin position="22"/>
        <end position="156"/>
    </location>
</feature>
<dbReference type="Proteomes" id="UP000027138">
    <property type="component" value="Unassembled WGS sequence"/>
</dbReference>
<keyword evidence="1" id="KW-0964">Secreted</keyword>
<sequence length="156" mass="17549">MEGKFSFVWAMILCVIMIANAQLNYYSKTIPAEYNQEKKTDLHFFFHETLNGKNPTGALIAQANKSMPFTFGSLYAINDILRVGVEPTSEVIGRAKGLYVVSGEGDDFVLLLYMDFGFTTGKFNRSNFLLELQFMGTTQEVGEFESNEALTLQLKL</sequence>
<comment type="function">
    <text evidence="1">Dirigent proteins impart stereoselectivity on the phenoxy radical-coupling reaction, yielding optically active lignans from two molecules of coniferyl alcohol in the biosynthesis of lignans, flavonolignans, and alkaloids and thus plays a central role in plant secondary metabolism.</text>
</comment>
<comment type="subunit">
    <text evidence="1">Homodimer.</text>
</comment>
<organism evidence="2 3">
    <name type="scientific">Jatropha curcas</name>
    <name type="common">Barbados nut</name>
    <dbReference type="NCBI Taxonomy" id="180498"/>
    <lineage>
        <taxon>Eukaryota</taxon>
        <taxon>Viridiplantae</taxon>
        <taxon>Streptophyta</taxon>
        <taxon>Embryophyta</taxon>
        <taxon>Tracheophyta</taxon>
        <taxon>Spermatophyta</taxon>
        <taxon>Magnoliopsida</taxon>
        <taxon>eudicotyledons</taxon>
        <taxon>Gunneridae</taxon>
        <taxon>Pentapetalae</taxon>
        <taxon>rosids</taxon>
        <taxon>fabids</taxon>
        <taxon>Malpighiales</taxon>
        <taxon>Euphorbiaceae</taxon>
        <taxon>Crotonoideae</taxon>
        <taxon>Jatropheae</taxon>
        <taxon>Jatropha</taxon>
    </lineage>
</organism>
<keyword evidence="3" id="KW-1185">Reference proteome</keyword>
<dbReference type="PANTHER" id="PTHR21495">
    <property type="entry name" value="NUCLEOPORIN-RELATED"/>
    <property type="match status" value="1"/>
</dbReference>
<protein>
    <recommendedName>
        <fullName evidence="1">Dirigent protein</fullName>
    </recommendedName>
</protein>
<evidence type="ECO:0000256" key="1">
    <source>
        <dbReference type="RuleBase" id="RU363099"/>
    </source>
</evidence>
<evidence type="ECO:0000313" key="3">
    <source>
        <dbReference type="Proteomes" id="UP000027138"/>
    </source>
</evidence>
<comment type="similarity">
    <text evidence="1">Belongs to the plant dirigent protein family.</text>
</comment>
<dbReference type="OrthoDB" id="1864232at2759"/>
<proteinExistence type="inferred from homology"/>
<dbReference type="InterPro" id="IPR004265">
    <property type="entry name" value="Dirigent"/>
</dbReference>
<reference evidence="2 3" key="1">
    <citation type="journal article" date="2014" name="PLoS ONE">
        <title>Global Analysis of Gene Expression Profiles in Physic Nut (Jatropha curcas L.) Seedlings Exposed to Salt Stress.</title>
        <authorList>
            <person name="Zhang L."/>
            <person name="Zhang C."/>
            <person name="Wu P."/>
            <person name="Chen Y."/>
            <person name="Li M."/>
            <person name="Jiang H."/>
            <person name="Wu G."/>
        </authorList>
    </citation>
    <scope>NUCLEOTIDE SEQUENCE [LARGE SCALE GENOMIC DNA]</scope>
    <source>
        <strain evidence="3">cv. GZQX0401</strain>
        <tissue evidence="2">Young leaves</tissue>
    </source>
</reference>
<accession>A0A067KQY1</accession>
<evidence type="ECO:0000313" key="2">
    <source>
        <dbReference type="EMBL" id="KDP37413.1"/>
    </source>
</evidence>
<dbReference type="GO" id="GO:0048046">
    <property type="term" value="C:apoplast"/>
    <property type="evidence" value="ECO:0007669"/>
    <property type="project" value="UniProtKB-SubCell"/>
</dbReference>